<evidence type="ECO:0000256" key="2">
    <source>
        <dbReference type="ARBA" id="ARBA00023109"/>
    </source>
</evidence>
<dbReference type="Gene3D" id="3.30.70.370">
    <property type="match status" value="1"/>
</dbReference>
<evidence type="ECO:0000313" key="5">
    <source>
        <dbReference type="Proteomes" id="UP000320550"/>
    </source>
</evidence>
<dbReference type="InterPro" id="IPR001098">
    <property type="entry name" value="DNA-dir_DNA_pol_A_palm_dom"/>
</dbReference>
<dbReference type="GO" id="GO:0003677">
    <property type="term" value="F:DNA binding"/>
    <property type="evidence" value="ECO:0007669"/>
    <property type="project" value="InterPro"/>
</dbReference>
<evidence type="ECO:0000256" key="1">
    <source>
        <dbReference type="ARBA" id="ARBA00022705"/>
    </source>
</evidence>
<dbReference type="CDD" id="cd08642">
    <property type="entry name" value="DNA_pol_A_pol_I_A"/>
    <property type="match status" value="1"/>
</dbReference>
<dbReference type="SMART" id="SM00482">
    <property type="entry name" value="POLAc"/>
    <property type="match status" value="1"/>
</dbReference>
<reference evidence="4 5" key="1">
    <citation type="submission" date="2019-05" db="EMBL/GenBank/DDBJ databases">
        <authorList>
            <person name="Albert R.M."/>
            <person name="Nur A.I."/>
            <person name="Ayala A."/>
            <person name="Bradley M.S."/>
            <person name="Burch R.E."/>
            <person name="Chen M."/>
            <person name="Dulaney A."/>
            <person name="Kakulamarri P.S."/>
            <person name="Kelly K.U."/>
            <person name="Maynor S.D."/>
            <person name="Perritt S.E."/>
            <person name="Praveen H."/>
            <person name="Slemons D.M."/>
            <person name="Snidow C.R."/>
            <person name="Thalluri S."/>
            <person name="Vyawahare A.K."/>
            <person name="Williams M.R."/>
            <person name="Monti D.L."/>
            <person name="Garlena R.A."/>
            <person name="Russell D.A."/>
            <person name="Pope W.H."/>
            <person name="Jacobs-Sera D."/>
            <person name="Hatfull G.F."/>
        </authorList>
    </citation>
    <scope>NUCLEOTIDE SEQUENCE [LARGE SCALE GENOMIC DNA]</scope>
</reference>
<dbReference type="InterPro" id="IPR043502">
    <property type="entry name" value="DNA/RNA_pol_sf"/>
</dbReference>
<dbReference type="PANTHER" id="PTHR10133">
    <property type="entry name" value="DNA POLYMERASE I"/>
    <property type="match status" value="1"/>
</dbReference>
<dbReference type="GO" id="GO:0003887">
    <property type="term" value="F:DNA-directed DNA polymerase activity"/>
    <property type="evidence" value="ECO:0007669"/>
    <property type="project" value="InterPro"/>
</dbReference>
<keyword evidence="1" id="KW-0235">DNA replication</keyword>
<name>A0A4Y6EMW4_9CAUD</name>
<keyword evidence="5" id="KW-1185">Reference proteome</keyword>
<proteinExistence type="predicted"/>
<dbReference type="PANTHER" id="PTHR10133:SF27">
    <property type="entry name" value="DNA POLYMERASE NU"/>
    <property type="match status" value="1"/>
</dbReference>
<dbReference type="GeneID" id="55619405"/>
<feature type="domain" description="DNA-directed DNA polymerase family A palm" evidence="3">
    <location>
        <begin position="382"/>
        <end position="626"/>
    </location>
</feature>
<dbReference type="GO" id="GO:0039693">
    <property type="term" value="P:viral DNA genome replication"/>
    <property type="evidence" value="ECO:0007669"/>
    <property type="project" value="UniProtKB-KW"/>
</dbReference>
<protein>
    <submittedName>
        <fullName evidence="4">DNA polymerase I</fullName>
    </submittedName>
</protein>
<organism evidence="4 5">
    <name type="scientific">Corynebacterium phage Stiles</name>
    <dbReference type="NCBI Taxonomy" id="2588504"/>
    <lineage>
        <taxon>Viruses</taxon>
        <taxon>Duplodnaviria</taxon>
        <taxon>Heunggongvirae</taxon>
        <taxon>Uroviricota</taxon>
        <taxon>Caudoviricetes</taxon>
        <taxon>Samwavirus</taxon>
        <taxon>Samwavirus stiles</taxon>
    </lineage>
</organism>
<dbReference type="PRINTS" id="PR00868">
    <property type="entry name" value="DNAPOLI"/>
</dbReference>
<dbReference type="KEGG" id="vg:55619405"/>
<gene>
    <name evidence="4" type="primary">45</name>
    <name evidence="4" type="ORF">SEA_STILES_45</name>
</gene>
<dbReference type="GO" id="GO:0006261">
    <property type="term" value="P:DNA-templated DNA replication"/>
    <property type="evidence" value="ECO:0007669"/>
    <property type="project" value="InterPro"/>
</dbReference>
<dbReference type="GO" id="GO:0006302">
    <property type="term" value="P:double-strand break repair"/>
    <property type="evidence" value="ECO:0007669"/>
    <property type="project" value="TreeGrafter"/>
</dbReference>
<accession>A0A4Y6EMW4</accession>
<dbReference type="EMBL" id="MK977710">
    <property type="protein sequence ID" value="QDF20046.1"/>
    <property type="molecule type" value="Genomic_DNA"/>
</dbReference>
<keyword evidence="2" id="KW-1194">Viral DNA replication</keyword>
<evidence type="ECO:0000313" key="4">
    <source>
        <dbReference type="EMBL" id="QDF20046.1"/>
    </source>
</evidence>
<evidence type="ECO:0000259" key="3">
    <source>
        <dbReference type="SMART" id="SM00482"/>
    </source>
</evidence>
<dbReference type="InterPro" id="IPR002298">
    <property type="entry name" value="DNA_polymerase_A"/>
</dbReference>
<sequence length="661" mass="72674">MKTLSIDLESYSGTNIARGGAYRYAAADDFELLLFAYAVDDGPVHVVSTATGEHVPNDVIDALTNPAVTKRAWNAQFERVVLSHWLHQAGRLAAGEYLDPAGWECTMVWASALGLPRALKDAGTALHLDEQKIAEGKELIQFFCVPTRGRKADAPALFDAEGLEHRNRPESAPERWADFIEYCRRDVEVESAIRRKLDAMPLPRQVWAEYAVDQRINDRGIRIDQTLAAAAIDADDTYRAHCIDEARELTGLDNPASPTQLQRWLGEQGVDVASMAKQDVADALATATGTARRVLELRQDMSRSSTKKYEAMQNVVGPDGRARGLAQFYGAGRTGRWAGRLIQVQNLPRNYLPDLDEARALVRGGHHQAVEMLYDNLPDTLSQLIRTAFIPAEGMRFIVADYSAIEARVLAWLAGEQKTLDAFAAGEDLYCVTASAMFGVPVGKHGPNADLRQKGKIAVLACGYQGGVGAMRAMGALRMGIEEHELQPIVDAWRDANPHVVDYWWRIDQAALDAIRTGRPQRVRAVTLRMRSGALTITLPSGRTLVYPGARLGTNRFGKPSVQFKGIGMNRKFQTEETYGGKLTENITQAVARDLLAHALGVVADSGHRIVFHVHDEIVVEAPPETTVEEISVLMARAPAWAEGLPLAADGYDCTTYRKDD</sequence>
<dbReference type="Pfam" id="PF00476">
    <property type="entry name" value="DNA_pol_A"/>
    <property type="match status" value="1"/>
</dbReference>
<dbReference type="Gene3D" id="1.10.150.20">
    <property type="entry name" value="5' to 3' exonuclease, C-terminal subdomain"/>
    <property type="match status" value="1"/>
</dbReference>
<dbReference type="RefSeq" id="YP_009848970.1">
    <property type="nucleotide sequence ID" value="NC_048789.1"/>
</dbReference>
<dbReference type="Proteomes" id="UP000320550">
    <property type="component" value="Segment"/>
</dbReference>
<dbReference type="SUPFAM" id="SSF56672">
    <property type="entry name" value="DNA/RNA polymerases"/>
    <property type="match status" value="1"/>
</dbReference>